<name>A0A4V2G548_9BACT</name>
<accession>A0A4V2G548</accession>
<keyword evidence="2" id="KW-1185">Reference proteome</keyword>
<dbReference type="Proteomes" id="UP000292958">
    <property type="component" value="Unassembled WGS sequence"/>
</dbReference>
<evidence type="ECO:0000313" key="2">
    <source>
        <dbReference type="Proteomes" id="UP000292958"/>
    </source>
</evidence>
<comment type="caution">
    <text evidence="1">The sequence shown here is derived from an EMBL/GenBank/DDBJ whole genome shotgun (WGS) entry which is preliminary data.</text>
</comment>
<evidence type="ECO:0000313" key="1">
    <source>
        <dbReference type="EMBL" id="RZU43506.1"/>
    </source>
</evidence>
<gene>
    <name evidence="1" type="ORF">BDD14_5173</name>
</gene>
<proteinExistence type="predicted"/>
<reference evidence="1 2" key="1">
    <citation type="submission" date="2019-02" db="EMBL/GenBank/DDBJ databases">
        <title>Genomic Encyclopedia of Archaeal and Bacterial Type Strains, Phase II (KMG-II): from individual species to whole genera.</title>
        <authorList>
            <person name="Goeker M."/>
        </authorList>
    </citation>
    <scope>NUCLEOTIDE SEQUENCE [LARGE SCALE GENOMIC DNA]</scope>
    <source>
        <strain evidence="1 2">DSM 18101</strain>
    </source>
</reference>
<protein>
    <submittedName>
        <fullName evidence="1">Uncharacterized protein</fullName>
    </submittedName>
</protein>
<dbReference type="AlphaFoldDB" id="A0A4V2G548"/>
<organism evidence="1 2">
    <name type="scientific">Edaphobacter modestus</name>
    <dbReference type="NCBI Taxonomy" id="388466"/>
    <lineage>
        <taxon>Bacteria</taxon>
        <taxon>Pseudomonadati</taxon>
        <taxon>Acidobacteriota</taxon>
        <taxon>Terriglobia</taxon>
        <taxon>Terriglobales</taxon>
        <taxon>Acidobacteriaceae</taxon>
        <taxon>Edaphobacter</taxon>
    </lineage>
</organism>
<dbReference type="EMBL" id="SHKW01000001">
    <property type="protein sequence ID" value="RZU43506.1"/>
    <property type="molecule type" value="Genomic_DNA"/>
</dbReference>
<sequence>MKSVSKWCRRVLFVVLVLLGVAWLWSEANQWLLRWRGERLLADIQSLEVGKSSWTDAEALMKKRGLRHLGDSCTPEKCQYGIRMEHTLPRWFWGYPDYGVMNWMPRIADNVGLRISVISAVFTVEKGIVTSKSFWEMVRLPVRDWFLPGSGHMSELSVNSAEEADFSRYYLGFDYKLSRMHPHSAATADKRGLVVTYSPDEDISERAKLMDFRLDCITRFIPCKNEREILPEGQVLLEEHRALLKAKGD</sequence>